<feature type="region of interest" description="Disordered" evidence="10">
    <location>
        <begin position="105"/>
        <end position="127"/>
    </location>
</feature>
<feature type="domain" description="PHD-type" evidence="11">
    <location>
        <begin position="136"/>
        <end position="186"/>
    </location>
</feature>
<dbReference type="WBParaSite" id="L893_g18425.t1">
    <property type="protein sequence ID" value="L893_g18425.t1"/>
    <property type="gene ID" value="L893_g18425"/>
</dbReference>
<keyword evidence="12" id="KW-1185">Reference proteome</keyword>
<keyword evidence="3 8" id="KW-0479">Metal-binding</keyword>
<evidence type="ECO:0000256" key="7">
    <source>
        <dbReference type="PIRSR" id="PIRSR628651-50"/>
    </source>
</evidence>
<sequence length="188" mass="21851">MEAELSNLLGELPPFIKRKLKRLHRLDVEVTLMQSDAQKRFDYLVRRMKKGENVPQEEIEAVRVLHRASLMKADQKISITDEVEEKLAAAVSSLCAQRKELTARVKRSRKPKSSSRTSLKTMPPELPSLEEDAPVEHYCYCHQPSHSKMIACDNKNCQFQWFHFECLGLKDEPTEESWFCPDCRMSQE</sequence>
<feature type="binding site" evidence="8">
    <location>
        <position position="166"/>
    </location>
    <ligand>
        <name>Zn(2+)</name>
        <dbReference type="ChEBI" id="CHEBI:29105"/>
        <label>1</label>
    </ligand>
</feature>
<dbReference type="InterPro" id="IPR013083">
    <property type="entry name" value="Znf_RING/FYVE/PHD"/>
</dbReference>
<evidence type="ECO:0000256" key="9">
    <source>
        <dbReference type="PROSITE-ProRule" id="PRU00146"/>
    </source>
</evidence>
<feature type="site" description="Histone H3K4me3 binding" evidence="7">
    <location>
        <position position="153"/>
    </location>
</feature>
<feature type="binding site" evidence="8">
    <location>
        <position position="139"/>
    </location>
    <ligand>
        <name>Zn(2+)</name>
        <dbReference type="ChEBI" id="CHEBI:29105"/>
        <label>1</label>
    </ligand>
</feature>
<comment type="subcellular location">
    <subcellularLocation>
        <location evidence="1">Nucleus</location>
    </subcellularLocation>
</comment>
<proteinExistence type="inferred from homology"/>
<evidence type="ECO:0000256" key="1">
    <source>
        <dbReference type="ARBA" id="ARBA00004123"/>
    </source>
</evidence>
<evidence type="ECO:0000256" key="8">
    <source>
        <dbReference type="PIRSR" id="PIRSR628651-51"/>
    </source>
</evidence>
<feature type="site" description="Histone H3K4me3 binding" evidence="7">
    <location>
        <position position="149"/>
    </location>
</feature>
<dbReference type="SMART" id="SM00249">
    <property type="entry name" value="PHD"/>
    <property type="match status" value="1"/>
</dbReference>
<feature type="binding site" evidence="8">
    <location>
        <position position="163"/>
    </location>
    <ligand>
        <name>Zn(2+)</name>
        <dbReference type="ChEBI" id="CHEBI:29105"/>
        <label>1</label>
    </ligand>
</feature>
<dbReference type="InterPro" id="IPR011011">
    <property type="entry name" value="Znf_FYVE_PHD"/>
</dbReference>
<dbReference type="AlphaFoldDB" id="A0A1I7YPL9"/>
<evidence type="ECO:0000313" key="13">
    <source>
        <dbReference type="WBParaSite" id="L893_g18425.t1"/>
    </source>
</evidence>
<dbReference type="InterPro" id="IPR019787">
    <property type="entry name" value="Znf_PHD-finger"/>
</dbReference>
<feature type="site" description="Histone H3K4me3 binding" evidence="7">
    <location>
        <position position="138"/>
    </location>
</feature>
<dbReference type="GO" id="GO:0008270">
    <property type="term" value="F:zinc ion binding"/>
    <property type="evidence" value="ECO:0007669"/>
    <property type="project" value="UniProtKB-KW"/>
</dbReference>
<keyword evidence="5 8" id="KW-0862">Zinc</keyword>
<dbReference type="PROSITE" id="PS50016">
    <property type="entry name" value="ZF_PHD_2"/>
    <property type="match status" value="1"/>
</dbReference>
<organism evidence="12 13">
    <name type="scientific">Steinernema glaseri</name>
    <dbReference type="NCBI Taxonomy" id="37863"/>
    <lineage>
        <taxon>Eukaryota</taxon>
        <taxon>Metazoa</taxon>
        <taxon>Ecdysozoa</taxon>
        <taxon>Nematoda</taxon>
        <taxon>Chromadorea</taxon>
        <taxon>Rhabditida</taxon>
        <taxon>Tylenchina</taxon>
        <taxon>Panagrolaimomorpha</taxon>
        <taxon>Strongyloidoidea</taxon>
        <taxon>Steinernematidae</taxon>
        <taxon>Steinernema</taxon>
    </lineage>
</organism>
<keyword evidence="4 9" id="KW-0863">Zinc-finger</keyword>
<comment type="similarity">
    <text evidence="2">Belongs to the ING family.</text>
</comment>
<evidence type="ECO:0000259" key="11">
    <source>
        <dbReference type="PROSITE" id="PS50016"/>
    </source>
</evidence>
<name>A0A1I7YPL9_9BILA</name>
<dbReference type="Gene3D" id="3.30.40.10">
    <property type="entry name" value="Zinc/RING finger domain, C3HC4 (zinc finger)"/>
    <property type="match status" value="1"/>
</dbReference>
<feature type="binding site" evidence="8">
    <location>
        <position position="183"/>
    </location>
    <ligand>
        <name>Zn(2+)</name>
        <dbReference type="ChEBI" id="CHEBI:29105"/>
        <label>2</label>
    </ligand>
</feature>
<evidence type="ECO:0000256" key="3">
    <source>
        <dbReference type="ARBA" id="ARBA00022723"/>
    </source>
</evidence>
<evidence type="ECO:0000256" key="4">
    <source>
        <dbReference type="ARBA" id="ARBA00022771"/>
    </source>
</evidence>
<reference evidence="13" key="1">
    <citation type="submission" date="2016-11" db="UniProtKB">
        <authorList>
            <consortium name="WormBaseParasite"/>
        </authorList>
    </citation>
    <scope>IDENTIFICATION</scope>
</reference>
<dbReference type="CDD" id="cd15505">
    <property type="entry name" value="PHD_ING"/>
    <property type="match status" value="1"/>
</dbReference>
<dbReference type="SUPFAM" id="SSF57903">
    <property type="entry name" value="FYVE/PHD zinc finger"/>
    <property type="match status" value="1"/>
</dbReference>
<accession>A0A1I7YPL9</accession>
<dbReference type="PROSITE" id="PS01359">
    <property type="entry name" value="ZF_PHD_1"/>
    <property type="match status" value="1"/>
</dbReference>
<dbReference type="Proteomes" id="UP000095287">
    <property type="component" value="Unplaced"/>
</dbReference>
<feature type="binding site" evidence="8">
    <location>
        <position position="141"/>
    </location>
    <ligand>
        <name>Zn(2+)</name>
        <dbReference type="ChEBI" id="CHEBI:29105"/>
        <label>1</label>
    </ligand>
</feature>
<evidence type="ECO:0000256" key="2">
    <source>
        <dbReference type="ARBA" id="ARBA00010210"/>
    </source>
</evidence>
<dbReference type="GO" id="GO:0005634">
    <property type="term" value="C:nucleus"/>
    <property type="evidence" value="ECO:0007669"/>
    <property type="project" value="UniProtKB-SubCell"/>
</dbReference>
<feature type="binding site" evidence="8">
    <location>
        <position position="180"/>
    </location>
    <ligand>
        <name>Zn(2+)</name>
        <dbReference type="ChEBI" id="CHEBI:29105"/>
        <label>2</label>
    </ligand>
</feature>
<evidence type="ECO:0000256" key="6">
    <source>
        <dbReference type="ARBA" id="ARBA00023242"/>
    </source>
</evidence>
<protein>
    <submittedName>
        <fullName evidence="13">PHD-type domain-containing protein</fullName>
    </submittedName>
</protein>
<feature type="binding site" evidence="8">
    <location>
        <position position="157"/>
    </location>
    <ligand>
        <name>Zn(2+)</name>
        <dbReference type="ChEBI" id="CHEBI:29105"/>
        <label>2</label>
    </ligand>
</feature>
<keyword evidence="6" id="KW-0539">Nucleus</keyword>
<dbReference type="InterPro" id="IPR001965">
    <property type="entry name" value="Znf_PHD"/>
</dbReference>
<evidence type="ECO:0000256" key="10">
    <source>
        <dbReference type="SAM" id="MobiDB-lite"/>
    </source>
</evidence>
<dbReference type="InterPro" id="IPR028651">
    <property type="entry name" value="ING_fam"/>
</dbReference>
<feature type="binding site" evidence="8">
    <location>
        <position position="152"/>
    </location>
    <ligand>
        <name>Zn(2+)</name>
        <dbReference type="ChEBI" id="CHEBI:29105"/>
        <label>2</label>
    </ligand>
</feature>
<evidence type="ECO:0000256" key="5">
    <source>
        <dbReference type="ARBA" id="ARBA00022833"/>
    </source>
</evidence>
<dbReference type="PANTHER" id="PTHR10333">
    <property type="entry name" value="INHIBITOR OF GROWTH PROTEIN"/>
    <property type="match status" value="1"/>
</dbReference>
<evidence type="ECO:0000313" key="12">
    <source>
        <dbReference type="Proteomes" id="UP000095287"/>
    </source>
</evidence>
<feature type="site" description="Histone H3K4me3 binding" evidence="7">
    <location>
        <position position="161"/>
    </location>
</feature>
<dbReference type="InterPro" id="IPR019786">
    <property type="entry name" value="Zinc_finger_PHD-type_CS"/>
</dbReference>